<dbReference type="InterPro" id="IPR053707">
    <property type="entry name" value="UPF0637_domain_sf"/>
</dbReference>
<reference evidence="2 4" key="1">
    <citation type="submission" date="2018-09" db="EMBL/GenBank/DDBJ databases">
        <title>Cohnella cavernae sp. nov., isolated from a karst cave.</title>
        <authorList>
            <person name="Zhu H."/>
        </authorList>
    </citation>
    <scope>NUCLEOTIDE SEQUENCE [LARGE SCALE GENOMIC DNA]</scope>
    <source>
        <strain evidence="2 4">K2E09-144</strain>
    </source>
</reference>
<keyword evidence="4" id="KW-1185">Reference proteome</keyword>
<dbReference type="InterPro" id="IPR009403">
    <property type="entry name" value="UPF0637"/>
</dbReference>
<organism evidence="2 4">
    <name type="scientific">Cohnella faecalis</name>
    <dbReference type="NCBI Taxonomy" id="2315694"/>
    <lineage>
        <taxon>Bacteria</taxon>
        <taxon>Bacillati</taxon>
        <taxon>Bacillota</taxon>
        <taxon>Bacilli</taxon>
        <taxon>Bacillales</taxon>
        <taxon>Paenibacillaceae</taxon>
        <taxon>Cohnella</taxon>
    </lineage>
</organism>
<sequence>MFPCYNESSCFRKWFVRRRNDDERNRVNKFVRGFVPADFEVFDIDGLEPRMTALIEQVRPKLHQLGDQLSPFLSDLCGETVYPHVAKHARRTINPPNDTWVAYAPSKRGYKALPHFQIGLWGSHIFIQFAIIYECESKGAFAERALAELASVRRSIPASFVWSKDHMIPEGLRHGKLADEELADLFYRLGSVKAAELTCGIHIQKDDPIVSDESAFLALAEKTFKKLKPLYRMAKG</sequence>
<dbReference type="AlphaFoldDB" id="A0A398CPL2"/>
<gene>
    <name evidence="3" type="ORF">D3H35_01305</name>
    <name evidence="2" type="ORF">D3H35_07005</name>
</gene>
<dbReference type="EMBL" id="QXJM01000027">
    <property type="protein sequence ID" value="RIE04342.1"/>
    <property type="molecule type" value="Genomic_DNA"/>
</dbReference>
<dbReference type="PIRSF" id="PIRSF021332">
    <property type="entry name" value="DUF1054"/>
    <property type="match status" value="1"/>
</dbReference>
<dbReference type="HAMAP" id="MF_01851">
    <property type="entry name" value="UPF0637"/>
    <property type="match status" value="1"/>
</dbReference>
<dbReference type="Proteomes" id="UP000266340">
    <property type="component" value="Unassembled WGS sequence"/>
</dbReference>
<name>A0A398CPL2_9BACL</name>
<dbReference type="EMBL" id="QXJM01000012">
    <property type="protein sequence ID" value="RIE05311.1"/>
    <property type="molecule type" value="Genomic_DNA"/>
</dbReference>
<comment type="similarity">
    <text evidence="1">Belongs to the UPF0637 family.</text>
</comment>
<dbReference type="Pfam" id="PF06335">
    <property type="entry name" value="DUF1054"/>
    <property type="match status" value="1"/>
</dbReference>
<evidence type="ECO:0000313" key="4">
    <source>
        <dbReference type="Proteomes" id="UP000266340"/>
    </source>
</evidence>
<dbReference type="Gene3D" id="3.30.930.20">
    <property type="entry name" value="Protein of unknown function DUF1054"/>
    <property type="match status" value="1"/>
</dbReference>
<dbReference type="OrthoDB" id="9812818at2"/>
<dbReference type="SUPFAM" id="SSF142913">
    <property type="entry name" value="YktB/PF0168-like"/>
    <property type="match status" value="1"/>
</dbReference>
<evidence type="ECO:0000313" key="3">
    <source>
        <dbReference type="EMBL" id="RIE05311.1"/>
    </source>
</evidence>
<protein>
    <recommendedName>
        <fullName evidence="1">UPF0637 protein D3H35_01305</fullName>
    </recommendedName>
</protein>
<proteinExistence type="inferred from homology"/>
<evidence type="ECO:0000256" key="1">
    <source>
        <dbReference type="HAMAP-Rule" id="MF_01851"/>
    </source>
</evidence>
<evidence type="ECO:0000313" key="2">
    <source>
        <dbReference type="EMBL" id="RIE04342.1"/>
    </source>
</evidence>
<comment type="caution">
    <text evidence="2">The sequence shown here is derived from an EMBL/GenBank/DDBJ whole genome shotgun (WGS) entry which is preliminary data.</text>
</comment>
<accession>A0A398CPL2</accession>